<dbReference type="GO" id="GO:0046938">
    <property type="term" value="P:phytochelatin biosynthetic process"/>
    <property type="evidence" value="ECO:0007669"/>
    <property type="project" value="InterPro"/>
</dbReference>
<reference evidence="7" key="1">
    <citation type="submission" date="2017-07" db="EMBL/GenBank/DDBJ databases">
        <title>Taro Niue Genome Assembly and Annotation.</title>
        <authorList>
            <person name="Atibalentja N."/>
            <person name="Keating K."/>
            <person name="Fields C.J."/>
        </authorList>
    </citation>
    <scope>NUCLEOTIDE SEQUENCE</scope>
    <source>
        <strain evidence="7">Niue_2</strain>
        <tissue evidence="7">Leaf</tissue>
    </source>
</reference>
<feature type="domain" description="Peptidase C83" evidence="6">
    <location>
        <begin position="1"/>
        <end position="221"/>
    </location>
</feature>
<dbReference type="Pfam" id="PF09328">
    <property type="entry name" value="Phytochelatin_C"/>
    <property type="match status" value="1"/>
</dbReference>
<dbReference type="GO" id="GO:0016756">
    <property type="term" value="F:glutathione gamma-glutamylcysteinyltransferase activity"/>
    <property type="evidence" value="ECO:0007669"/>
    <property type="project" value="UniProtKB-EC"/>
</dbReference>
<dbReference type="GO" id="GO:0010273">
    <property type="term" value="P:detoxification of copper ion"/>
    <property type="evidence" value="ECO:0007669"/>
    <property type="project" value="TreeGrafter"/>
</dbReference>
<evidence type="ECO:0000256" key="3">
    <source>
        <dbReference type="ARBA" id="ARBA00022679"/>
    </source>
</evidence>
<dbReference type="GO" id="GO:0046872">
    <property type="term" value="F:metal ion binding"/>
    <property type="evidence" value="ECO:0007669"/>
    <property type="project" value="UniProtKB-KW"/>
</dbReference>
<organism evidence="7 8">
    <name type="scientific">Colocasia esculenta</name>
    <name type="common">Wild taro</name>
    <name type="synonym">Arum esculentum</name>
    <dbReference type="NCBI Taxonomy" id="4460"/>
    <lineage>
        <taxon>Eukaryota</taxon>
        <taxon>Viridiplantae</taxon>
        <taxon>Streptophyta</taxon>
        <taxon>Embryophyta</taxon>
        <taxon>Tracheophyta</taxon>
        <taxon>Spermatophyta</taxon>
        <taxon>Magnoliopsida</taxon>
        <taxon>Liliopsida</taxon>
        <taxon>Araceae</taxon>
        <taxon>Aroideae</taxon>
        <taxon>Colocasieae</taxon>
        <taxon>Colocasia</taxon>
    </lineage>
</organism>
<evidence type="ECO:0000313" key="7">
    <source>
        <dbReference type="EMBL" id="MQM19970.1"/>
    </source>
</evidence>
<dbReference type="PROSITE" id="PS51443">
    <property type="entry name" value="PCS"/>
    <property type="match status" value="1"/>
</dbReference>
<dbReference type="Pfam" id="PF05023">
    <property type="entry name" value="Phytochelatin"/>
    <property type="match status" value="1"/>
</dbReference>
<dbReference type="EC" id="2.3.2.15" evidence="1"/>
<sequence>MATAGLYRRVLPSPPAMEFSSAEGKQLFCEALQQGTMEGFFTLISHFQTQCEPAYCGLASLAMVLNALAIDPGRKWKGPWRWFDESMLDCCEPLEEVKVKGTTFGTVACLALCAGAKVEPFRTNELTVDDFRSHIVRCTSSQHIHLIASYHRRPFKQTGAGHFSPIGGYHAEKDMVLILDVARFKYPPHWVPLSLLWEAMDTVDEATGLRRGFMLISKTRISPSVLYTLSCRNESCVRMAKYLIENIPSLLESKNPNTISEIVSLVLTAFPIECQDLLRQGSETRGAEENYSDSVGPAVASPASRTYGKEAASAPLVPPYGVEVPLVVPLPPVVPVRPALVEDSTQLVERFLHLQPPTYS</sequence>
<dbReference type="InterPro" id="IPR038765">
    <property type="entry name" value="Papain-like_cys_pep_sf"/>
</dbReference>
<keyword evidence="3" id="KW-0808">Transferase</keyword>
<dbReference type="InterPro" id="IPR038156">
    <property type="entry name" value="PCS_N_sf"/>
</dbReference>
<proteinExistence type="predicted"/>
<evidence type="ECO:0000256" key="2">
    <source>
        <dbReference type="ARBA" id="ARBA00022539"/>
    </source>
</evidence>
<gene>
    <name evidence="7" type="ORF">Taro_052983</name>
</gene>
<dbReference type="Gene3D" id="3.90.70.30">
    <property type="entry name" value="Phytochelatin synthase, N-terminal domain"/>
    <property type="match status" value="1"/>
</dbReference>
<keyword evidence="8" id="KW-1185">Reference proteome</keyword>
<dbReference type="FunFam" id="3.90.70.30:FF:000001">
    <property type="entry name" value="Glutathione gamma-glutamylcysteinyltransferase 1"/>
    <property type="match status" value="1"/>
</dbReference>
<dbReference type="PANTHER" id="PTHR33447">
    <property type="entry name" value="GLUTATHIONE GAMMA-GLUTAMYLCYSTEINYLTRANSFERASE"/>
    <property type="match status" value="1"/>
</dbReference>
<name>A0A843XLG3_COLES</name>
<dbReference type="SUPFAM" id="SSF54001">
    <property type="entry name" value="Cysteine proteinases"/>
    <property type="match status" value="1"/>
</dbReference>
<evidence type="ECO:0000256" key="4">
    <source>
        <dbReference type="ARBA" id="ARBA00022723"/>
    </source>
</evidence>
<protein>
    <recommendedName>
        <fullName evidence="1">glutathione gamma-glutamylcysteinyltransferase</fullName>
        <ecNumber evidence="1">2.3.2.15</ecNumber>
    </recommendedName>
</protein>
<dbReference type="AlphaFoldDB" id="A0A843XLG3"/>
<dbReference type="Proteomes" id="UP000652761">
    <property type="component" value="Unassembled WGS sequence"/>
</dbReference>
<evidence type="ECO:0000259" key="6">
    <source>
        <dbReference type="PROSITE" id="PS51443"/>
    </source>
</evidence>
<keyword evidence="2" id="KW-0104">Cadmium</keyword>
<dbReference type="InterPro" id="IPR007719">
    <property type="entry name" value="PCS_N"/>
</dbReference>
<dbReference type="InterPro" id="IPR015407">
    <property type="entry name" value="Phytochelatin_synthase_C"/>
</dbReference>
<accession>A0A843XLG3</accession>
<evidence type="ECO:0000256" key="1">
    <source>
        <dbReference type="ARBA" id="ARBA00012468"/>
    </source>
</evidence>
<dbReference type="InterPro" id="IPR040409">
    <property type="entry name" value="PCS-like"/>
</dbReference>
<dbReference type="PANTHER" id="PTHR33447:SF2">
    <property type="entry name" value="GLUTATHIONE GAMMA-GLUTAMYLCYSTEINYLTRANSFERASE"/>
    <property type="match status" value="1"/>
</dbReference>
<dbReference type="GO" id="GO:0098849">
    <property type="term" value="P:cellular detoxification of cadmium ion"/>
    <property type="evidence" value="ECO:0007669"/>
    <property type="project" value="TreeGrafter"/>
</dbReference>
<evidence type="ECO:0000256" key="5">
    <source>
        <dbReference type="ARBA" id="ARBA00023315"/>
    </source>
</evidence>
<keyword evidence="5" id="KW-0012">Acyltransferase</keyword>
<dbReference type="OrthoDB" id="448954at2759"/>
<dbReference type="EMBL" id="NMUH01009358">
    <property type="protein sequence ID" value="MQM19970.1"/>
    <property type="molecule type" value="Genomic_DNA"/>
</dbReference>
<keyword evidence="4" id="KW-0479">Metal-binding</keyword>
<evidence type="ECO:0000313" key="8">
    <source>
        <dbReference type="Proteomes" id="UP000652761"/>
    </source>
</evidence>
<comment type="caution">
    <text evidence="7">The sequence shown here is derived from an EMBL/GenBank/DDBJ whole genome shotgun (WGS) entry which is preliminary data.</text>
</comment>